<evidence type="ECO:0000256" key="4">
    <source>
        <dbReference type="ARBA" id="ARBA00021581"/>
    </source>
</evidence>
<keyword evidence="14" id="KW-0573">Peptidoglycan synthesis</keyword>
<evidence type="ECO:0000256" key="10">
    <source>
        <dbReference type="ARBA" id="ARBA00023251"/>
    </source>
</evidence>
<evidence type="ECO:0000256" key="13">
    <source>
        <dbReference type="ARBA" id="ARBA00047594"/>
    </source>
</evidence>
<gene>
    <name evidence="14" type="primary">uppP</name>
    <name evidence="15" type="ORF">WCY31_01225</name>
</gene>
<protein>
    <recommendedName>
        <fullName evidence="4 14">Undecaprenyl-diphosphatase</fullName>
        <ecNumber evidence="3 14">3.6.1.27</ecNumber>
    </recommendedName>
    <alternativeName>
        <fullName evidence="12 14">Bacitracin resistance protein</fullName>
    </alternativeName>
    <alternativeName>
        <fullName evidence="11 14">Undecaprenyl pyrophosphate phosphatase</fullName>
    </alternativeName>
</protein>
<evidence type="ECO:0000313" key="15">
    <source>
        <dbReference type="EMBL" id="XAU15332.1"/>
    </source>
</evidence>
<feature type="transmembrane region" description="Helical" evidence="14">
    <location>
        <begin position="48"/>
        <end position="68"/>
    </location>
</feature>
<comment type="function">
    <text evidence="14">Catalyzes the dephosphorylation of undecaprenyl diphosphate (UPP). Confers resistance to bacitracin.</text>
</comment>
<evidence type="ECO:0000256" key="14">
    <source>
        <dbReference type="HAMAP-Rule" id="MF_01006"/>
    </source>
</evidence>
<evidence type="ECO:0000256" key="5">
    <source>
        <dbReference type="ARBA" id="ARBA00022475"/>
    </source>
</evidence>
<keyword evidence="10 14" id="KW-0046">Antibiotic resistance</keyword>
<feature type="transmembrane region" description="Helical" evidence="14">
    <location>
        <begin position="181"/>
        <end position="200"/>
    </location>
</feature>
<comment type="similarity">
    <text evidence="2 14">Belongs to the UppP family.</text>
</comment>
<evidence type="ECO:0000256" key="11">
    <source>
        <dbReference type="ARBA" id="ARBA00032707"/>
    </source>
</evidence>
<evidence type="ECO:0000256" key="3">
    <source>
        <dbReference type="ARBA" id="ARBA00012374"/>
    </source>
</evidence>
<evidence type="ECO:0000256" key="2">
    <source>
        <dbReference type="ARBA" id="ARBA00010621"/>
    </source>
</evidence>
<proteinExistence type="inferred from homology"/>
<dbReference type="InterPro" id="IPR003824">
    <property type="entry name" value="UppP"/>
</dbReference>
<keyword evidence="16" id="KW-1185">Reference proteome</keyword>
<feature type="transmembrane region" description="Helical" evidence="14">
    <location>
        <begin position="245"/>
        <end position="264"/>
    </location>
</feature>
<accession>A0ABZ3H9Y6</accession>
<organism evidence="15 16">
    <name type="scientific">Sulfurimonas diazotrophicus</name>
    <dbReference type="NCBI Taxonomy" id="3131939"/>
    <lineage>
        <taxon>Bacteria</taxon>
        <taxon>Pseudomonadati</taxon>
        <taxon>Campylobacterota</taxon>
        <taxon>Epsilonproteobacteria</taxon>
        <taxon>Campylobacterales</taxon>
        <taxon>Sulfurimonadaceae</taxon>
        <taxon>Sulfurimonas</taxon>
    </lineage>
</organism>
<keyword evidence="8 14" id="KW-1133">Transmembrane helix</keyword>
<reference evidence="15 16" key="1">
    <citation type="submission" date="2024-03" db="EMBL/GenBank/DDBJ databases">
        <title>Sulfurimonas sp. HSL3-1.</title>
        <authorList>
            <person name="Wang S."/>
        </authorList>
    </citation>
    <scope>NUCLEOTIDE SEQUENCE [LARGE SCALE GENOMIC DNA]</scope>
    <source>
        <strain evidence="15 16">HSL3-1</strain>
    </source>
</reference>
<evidence type="ECO:0000256" key="8">
    <source>
        <dbReference type="ARBA" id="ARBA00022989"/>
    </source>
</evidence>
<sequence>MTSGPNFMTLFDAFILGIVEGITEYLPVSSTAHLYLAGQMLGLKQDTFLTAFEIIIQIAPIFSVMLIYRERLMQSAALWIKLIAAFIPTGIVGLLFHKQIEAMFAANSTVALMILTGIAFLAVEFAYKPKAHAVKDLEGVSMKQALTVGVFQVFALVPGVSRSGMTILGGMLGGLSRDTAMAFSFLLAIPTMGAASGYTLLKEYSALSFEHFGALAIGFVVSFVVGWIAVKTFLAVVSRYSFKPFGVYLIASGLLYGLFGVELVH</sequence>
<comment type="miscellaneous">
    <text evidence="14">Bacitracin is thought to be involved in the inhibition of peptidoglycan synthesis by sequestering undecaprenyl diphosphate, thereby reducing the pool of lipid carrier available.</text>
</comment>
<dbReference type="PANTHER" id="PTHR30622:SF3">
    <property type="entry name" value="UNDECAPRENYL-DIPHOSPHATASE"/>
    <property type="match status" value="1"/>
</dbReference>
<dbReference type="EC" id="3.6.1.27" evidence="3 14"/>
<dbReference type="EMBL" id="CP147920">
    <property type="protein sequence ID" value="XAU15332.1"/>
    <property type="molecule type" value="Genomic_DNA"/>
</dbReference>
<feature type="transmembrane region" description="Helical" evidence="14">
    <location>
        <begin position="102"/>
        <end position="123"/>
    </location>
</feature>
<comment type="subcellular location">
    <subcellularLocation>
        <location evidence="1 14">Cell membrane</location>
        <topology evidence="1 14">Multi-pass membrane protein</topology>
    </subcellularLocation>
</comment>
<feature type="transmembrane region" description="Helical" evidence="14">
    <location>
        <begin position="75"/>
        <end position="96"/>
    </location>
</feature>
<evidence type="ECO:0000256" key="6">
    <source>
        <dbReference type="ARBA" id="ARBA00022692"/>
    </source>
</evidence>
<dbReference type="PANTHER" id="PTHR30622">
    <property type="entry name" value="UNDECAPRENYL-DIPHOSPHATASE"/>
    <property type="match status" value="1"/>
</dbReference>
<keyword evidence="14" id="KW-0133">Cell shape</keyword>
<comment type="catalytic activity">
    <reaction evidence="13 14">
        <text>di-trans,octa-cis-undecaprenyl diphosphate + H2O = di-trans,octa-cis-undecaprenyl phosphate + phosphate + H(+)</text>
        <dbReference type="Rhea" id="RHEA:28094"/>
        <dbReference type="ChEBI" id="CHEBI:15377"/>
        <dbReference type="ChEBI" id="CHEBI:15378"/>
        <dbReference type="ChEBI" id="CHEBI:43474"/>
        <dbReference type="ChEBI" id="CHEBI:58405"/>
        <dbReference type="ChEBI" id="CHEBI:60392"/>
        <dbReference type="EC" id="3.6.1.27"/>
    </reaction>
</comment>
<evidence type="ECO:0000256" key="7">
    <source>
        <dbReference type="ARBA" id="ARBA00022801"/>
    </source>
</evidence>
<keyword evidence="7 14" id="KW-0378">Hydrolase</keyword>
<keyword evidence="9 14" id="KW-0472">Membrane</keyword>
<keyword evidence="5 14" id="KW-1003">Cell membrane</keyword>
<feature type="transmembrane region" description="Helical" evidence="14">
    <location>
        <begin position="212"/>
        <end position="230"/>
    </location>
</feature>
<keyword evidence="6 14" id="KW-0812">Transmembrane</keyword>
<evidence type="ECO:0000256" key="9">
    <source>
        <dbReference type="ARBA" id="ARBA00023136"/>
    </source>
</evidence>
<dbReference type="RefSeq" id="WP_345972841.1">
    <property type="nucleotide sequence ID" value="NZ_CP147920.1"/>
</dbReference>
<dbReference type="GO" id="GO:0050380">
    <property type="term" value="F:undecaprenyl-diphosphatase activity"/>
    <property type="evidence" value="ECO:0007669"/>
    <property type="project" value="UniProtKB-EC"/>
</dbReference>
<keyword evidence="14" id="KW-0961">Cell wall biogenesis/degradation</keyword>
<dbReference type="Pfam" id="PF02673">
    <property type="entry name" value="BacA"/>
    <property type="match status" value="1"/>
</dbReference>
<dbReference type="Proteomes" id="UP001447842">
    <property type="component" value="Chromosome"/>
</dbReference>
<feature type="transmembrane region" description="Helical" evidence="14">
    <location>
        <begin position="7"/>
        <end position="28"/>
    </location>
</feature>
<name>A0ABZ3H9Y6_9BACT</name>
<evidence type="ECO:0000256" key="12">
    <source>
        <dbReference type="ARBA" id="ARBA00032932"/>
    </source>
</evidence>
<dbReference type="HAMAP" id="MF_01006">
    <property type="entry name" value="Undec_diphosphatase"/>
    <property type="match status" value="1"/>
</dbReference>
<evidence type="ECO:0000313" key="16">
    <source>
        <dbReference type="Proteomes" id="UP001447842"/>
    </source>
</evidence>
<feature type="transmembrane region" description="Helical" evidence="14">
    <location>
        <begin position="144"/>
        <end position="161"/>
    </location>
</feature>
<evidence type="ECO:0000256" key="1">
    <source>
        <dbReference type="ARBA" id="ARBA00004651"/>
    </source>
</evidence>